<organism evidence="1 2">
    <name type="scientific">Sessilibacter corallicola</name>
    <dbReference type="NCBI Taxonomy" id="2904075"/>
    <lineage>
        <taxon>Bacteria</taxon>
        <taxon>Pseudomonadati</taxon>
        <taxon>Pseudomonadota</taxon>
        <taxon>Gammaproteobacteria</taxon>
        <taxon>Cellvibrionales</taxon>
        <taxon>Cellvibrionaceae</taxon>
        <taxon>Sessilibacter</taxon>
    </lineage>
</organism>
<dbReference type="Gene3D" id="3.40.50.300">
    <property type="entry name" value="P-loop containing nucleotide triphosphate hydrolases"/>
    <property type="match status" value="1"/>
</dbReference>
<evidence type="ECO:0000313" key="1">
    <source>
        <dbReference type="EMBL" id="GAA6167804.1"/>
    </source>
</evidence>
<dbReference type="SUPFAM" id="SSF52540">
    <property type="entry name" value="P-loop containing nucleoside triphosphate hydrolases"/>
    <property type="match status" value="1"/>
</dbReference>
<dbReference type="Proteomes" id="UP001465153">
    <property type="component" value="Unassembled WGS sequence"/>
</dbReference>
<evidence type="ECO:0000313" key="2">
    <source>
        <dbReference type="Proteomes" id="UP001465153"/>
    </source>
</evidence>
<comment type="caution">
    <text evidence="1">The sequence shown here is derived from an EMBL/GenBank/DDBJ whole genome shotgun (WGS) entry which is preliminary data.</text>
</comment>
<dbReference type="EMBL" id="BAABWN010000004">
    <property type="protein sequence ID" value="GAA6167804.1"/>
    <property type="molecule type" value="Genomic_DNA"/>
</dbReference>
<dbReference type="InterPro" id="IPR027417">
    <property type="entry name" value="P-loop_NTPase"/>
</dbReference>
<protein>
    <recommendedName>
        <fullName evidence="3">Sulfotransferase family protein</fullName>
    </recommendedName>
</protein>
<sequence>MKKLIFLHIPKCGGSTIRDKIIQRYSAAGRVFKLYNDNPRQDYYTPRTLTKFLAENEELPKTVKSIIGHISFEELSLLIDMKGWEIFSVVRDPIDRAISNLNYMRINQNHRGNSHAMKVTENSLYSYLCSLDGALQSKFLGGG</sequence>
<reference evidence="1 2" key="1">
    <citation type="submission" date="2024-04" db="EMBL/GenBank/DDBJ databases">
        <title>Draft genome sequence of Sessilibacter corallicola NBRC 116591.</title>
        <authorList>
            <person name="Miyakawa T."/>
            <person name="Kusuya Y."/>
            <person name="Miura T."/>
        </authorList>
    </citation>
    <scope>NUCLEOTIDE SEQUENCE [LARGE SCALE GENOMIC DNA]</scope>
    <source>
        <strain evidence="1 2">KU-00831-HH</strain>
    </source>
</reference>
<name>A0ABQ0A826_9GAMM</name>
<dbReference type="Pfam" id="PF03567">
    <property type="entry name" value="Sulfotransfer_2"/>
    <property type="match status" value="1"/>
</dbReference>
<gene>
    <name evidence="1" type="ORF">NBRC116591_16140</name>
</gene>
<dbReference type="RefSeq" id="WP_353302451.1">
    <property type="nucleotide sequence ID" value="NZ_BAABWN010000004.1"/>
</dbReference>
<keyword evidence="2" id="KW-1185">Reference proteome</keyword>
<accession>A0ABQ0A826</accession>
<proteinExistence type="predicted"/>
<evidence type="ECO:0008006" key="3">
    <source>
        <dbReference type="Google" id="ProtNLM"/>
    </source>
</evidence>
<dbReference type="InterPro" id="IPR005331">
    <property type="entry name" value="Sulfotransferase"/>
</dbReference>